<organism evidence="1 3">
    <name type="scientific">Nesidiocoris tenuis</name>
    <dbReference type="NCBI Taxonomy" id="355587"/>
    <lineage>
        <taxon>Eukaryota</taxon>
        <taxon>Metazoa</taxon>
        <taxon>Ecdysozoa</taxon>
        <taxon>Arthropoda</taxon>
        <taxon>Hexapoda</taxon>
        <taxon>Insecta</taxon>
        <taxon>Pterygota</taxon>
        <taxon>Neoptera</taxon>
        <taxon>Paraneoptera</taxon>
        <taxon>Hemiptera</taxon>
        <taxon>Heteroptera</taxon>
        <taxon>Panheteroptera</taxon>
        <taxon>Cimicomorpha</taxon>
        <taxon>Miridae</taxon>
        <taxon>Dicyphina</taxon>
        <taxon>Nesidiocoris</taxon>
    </lineage>
</organism>
<evidence type="ECO:0000313" key="3">
    <source>
        <dbReference type="Proteomes" id="UP000479000"/>
    </source>
</evidence>
<name>A0A6H5HCP3_9HEMI</name>
<evidence type="ECO:0000313" key="1">
    <source>
        <dbReference type="EMBL" id="CAB0014644.1"/>
    </source>
</evidence>
<accession>A0A6H5HCP3</accession>
<feature type="non-terminal residue" evidence="1">
    <location>
        <position position="1"/>
    </location>
</feature>
<keyword evidence="3" id="KW-1185">Reference proteome</keyword>
<dbReference type="EMBL" id="CADCXU010028152">
    <property type="protein sequence ID" value="CAB0014644.1"/>
    <property type="molecule type" value="Genomic_DNA"/>
</dbReference>
<feature type="non-terminal residue" evidence="1">
    <location>
        <position position="76"/>
    </location>
</feature>
<gene>
    <name evidence="1" type="ORF">NTEN_LOCUS19059</name>
    <name evidence="2" type="ORF">NTEN_LOCUS19060</name>
</gene>
<evidence type="ECO:0000313" key="2">
    <source>
        <dbReference type="EMBL" id="CAB0014645.1"/>
    </source>
</evidence>
<sequence length="76" mass="8283">MTDSSFPASVLSFIPPVAAPRASEKCYRTDRCQNGNGTTNNFLSASLRSIRARAAIDARSLAGMNNKSFRIPSRYV</sequence>
<protein>
    <submittedName>
        <fullName evidence="1">Uncharacterized protein</fullName>
    </submittedName>
</protein>
<reference evidence="1 3" key="1">
    <citation type="submission" date="2020-02" db="EMBL/GenBank/DDBJ databases">
        <authorList>
            <person name="Ferguson B K."/>
        </authorList>
    </citation>
    <scope>NUCLEOTIDE SEQUENCE [LARGE SCALE GENOMIC DNA]</scope>
</reference>
<dbReference type="Proteomes" id="UP000479000">
    <property type="component" value="Unassembled WGS sequence"/>
</dbReference>
<dbReference type="EMBL" id="CADCXU010028153">
    <property type="protein sequence ID" value="CAB0014645.1"/>
    <property type="molecule type" value="Genomic_DNA"/>
</dbReference>
<dbReference type="AlphaFoldDB" id="A0A6H5HCP3"/>
<proteinExistence type="predicted"/>